<name>A0A6J6ZL32_9ZZZZ</name>
<dbReference type="AlphaFoldDB" id="A0A6J6ZL32"/>
<accession>A0A6J6ZL32</accession>
<reference evidence="1" key="1">
    <citation type="submission" date="2020-05" db="EMBL/GenBank/DDBJ databases">
        <authorList>
            <person name="Chiriac C."/>
            <person name="Salcher M."/>
            <person name="Ghai R."/>
            <person name="Kavagutti S V."/>
        </authorList>
    </citation>
    <scope>NUCLEOTIDE SEQUENCE</scope>
</reference>
<protein>
    <submittedName>
        <fullName evidence="1">Unannotated protein</fullName>
    </submittedName>
</protein>
<sequence length="173" mass="19189">MDVIPAGVRCHLILRAIQPEGSAADSVGVATGEATKMRVLAKIGFQRVKTEHNVRHPALAIRHFDRDNDSAIISYSHLHAPGIPQGEKLHLIARGRLPPRLACDCSMRECKIKNKSGKYRAEGHKSEGCRLWRLPPFPATSEYHYTTLRHGADWFSIRSTGALLWLSPGALSH</sequence>
<proteinExistence type="predicted"/>
<dbReference type="EMBL" id="CAFAAY010000110">
    <property type="protein sequence ID" value="CAB4822370.1"/>
    <property type="molecule type" value="Genomic_DNA"/>
</dbReference>
<gene>
    <name evidence="1" type="ORF">UFOPK3124_01104</name>
</gene>
<evidence type="ECO:0000313" key="1">
    <source>
        <dbReference type="EMBL" id="CAB4822370.1"/>
    </source>
</evidence>
<organism evidence="1">
    <name type="scientific">freshwater metagenome</name>
    <dbReference type="NCBI Taxonomy" id="449393"/>
    <lineage>
        <taxon>unclassified sequences</taxon>
        <taxon>metagenomes</taxon>
        <taxon>ecological metagenomes</taxon>
    </lineage>
</organism>